<sequence precursor="true">MMQFAAFLNVLAALALAAVLLAKTAANAVRLIQRSGVQLSCQAFCAALMLLLSGCGVDESASKTSHFEHDHVVASHWPNDLADIAAKLRKRLSIPEPNTESLAEIEDLVSWTAEVAADTNLPESEWVPLYEASKSTMANLRSAKGRLTPENRKQVESLCDLITQAAGRIPEHMPILVRGET</sequence>
<protein>
    <submittedName>
        <fullName evidence="2">Uncharacterized protein</fullName>
    </submittedName>
</protein>
<comment type="caution">
    <text evidence="2">The sequence shown here is derived from an EMBL/GenBank/DDBJ whole genome shotgun (WGS) entry which is preliminary data.</text>
</comment>
<dbReference type="AlphaFoldDB" id="A0A5C6FBI0"/>
<accession>A0A5C6FBI0</accession>
<keyword evidence="3" id="KW-1185">Reference proteome</keyword>
<evidence type="ECO:0000256" key="1">
    <source>
        <dbReference type="SAM" id="SignalP"/>
    </source>
</evidence>
<dbReference type="EMBL" id="SJPW01000002">
    <property type="protein sequence ID" value="TWU58758.1"/>
    <property type="molecule type" value="Genomic_DNA"/>
</dbReference>
<keyword evidence="1" id="KW-0732">Signal</keyword>
<dbReference type="Proteomes" id="UP000318288">
    <property type="component" value="Unassembled WGS sequence"/>
</dbReference>
<feature type="chain" id="PRO_5023053020" evidence="1">
    <location>
        <begin position="29"/>
        <end position="181"/>
    </location>
</feature>
<feature type="signal peptide" evidence="1">
    <location>
        <begin position="1"/>
        <end position="28"/>
    </location>
</feature>
<reference evidence="2 3" key="1">
    <citation type="submission" date="2019-02" db="EMBL/GenBank/DDBJ databases">
        <title>Deep-cultivation of Planctomycetes and their phenomic and genomic characterization uncovers novel biology.</title>
        <authorList>
            <person name="Wiegand S."/>
            <person name="Jogler M."/>
            <person name="Boedeker C."/>
            <person name="Pinto D."/>
            <person name="Vollmers J."/>
            <person name="Rivas-Marin E."/>
            <person name="Kohn T."/>
            <person name="Peeters S.H."/>
            <person name="Heuer A."/>
            <person name="Rast P."/>
            <person name="Oberbeckmann S."/>
            <person name="Bunk B."/>
            <person name="Jeske O."/>
            <person name="Meyerdierks A."/>
            <person name="Storesund J.E."/>
            <person name="Kallscheuer N."/>
            <person name="Luecker S."/>
            <person name="Lage O.M."/>
            <person name="Pohl T."/>
            <person name="Merkel B.J."/>
            <person name="Hornburger P."/>
            <person name="Mueller R.-W."/>
            <person name="Bruemmer F."/>
            <person name="Labrenz M."/>
            <person name="Spormann A.M."/>
            <person name="Op Den Camp H."/>
            <person name="Overmann J."/>
            <person name="Amann R."/>
            <person name="Jetten M.S.M."/>
            <person name="Mascher T."/>
            <person name="Medema M.H."/>
            <person name="Devos D.P."/>
            <person name="Kaster A.-K."/>
            <person name="Ovreas L."/>
            <person name="Rohde M."/>
            <person name="Galperin M.Y."/>
            <person name="Jogler C."/>
        </authorList>
    </citation>
    <scope>NUCLEOTIDE SEQUENCE [LARGE SCALE GENOMIC DNA]</scope>
    <source>
        <strain evidence="2 3">Poly51</strain>
    </source>
</reference>
<proteinExistence type="predicted"/>
<gene>
    <name evidence="2" type="ORF">Poly51_15380</name>
</gene>
<name>A0A5C6FBI0_9BACT</name>
<evidence type="ECO:0000313" key="2">
    <source>
        <dbReference type="EMBL" id="TWU58758.1"/>
    </source>
</evidence>
<evidence type="ECO:0000313" key="3">
    <source>
        <dbReference type="Proteomes" id="UP000318288"/>
    </source>
</evidence>
<organism evidence="2 3">
    <name type="scientific">Rubripirellula tenax</name>
    <dbReference type="NCBI Taxonomy" id="2528015"/>
    <lineage>
        <taxon>Bacteria</taxon>
        <taxon>Pseudomonadati</taxon>
        <taxon>Planctomycetota</taxon>
        <taxon>Planctomycetia</taxon>
        <taxon>Pirellulales</taxon>
        <taxon>Pirellulaceae</taxon>
        <taxon>Rubripirellula</taxon>
    </lineage>
</organism>